<evidence type="ECO:0000313" key="2">
    <source>
        <dbReference type="EMBL" id="MED6222167.1"/>
    </source>
</evidence>
<reference evidence="2 3" key="1">
    <citation type="journal article" date="2023" name="Plants (Basel)">
        <title>Bridging the Gap: Combining Genomics and Transcriptomics Approaches to Understand Stylosanthes scabra, an Orphan Legume from the Brazilian Caatinga.</title>
        <authorList>
            <person name="Ferreira-Neto J.R.C."/>
            <person name="da Silva M.D."/>
            <person name="Binneck E."/>
            <person name="de Melo N.F."/>
            <person name="da Silva R.H."/>
            <person name="de Melo A.L.T.M."/>
            <person name="Pandolfi V."/>
            <person name="Bustamante F.O."/>
            <person name="Brasileiro-Vidal A.C."/>
            <person name="Benko-Iseppon A.M."/>
        </authorList>
    </citation>
    <scope>NUCLEOTIDE SEQUENCE [LARGE SCALE GENOMIC DNA]</scope>
    <source>
        <tissue evidence="2">Leaves</tissue>
    </source>
</reference>
<comment type="caution">
    <text evidence="2">The sequence shown here is derived from an EMBL/GenBank/DDBJ whole genome shotgun (WGS) entry which is preliminary data.</text>
</comment>
<sequence>MARPRDSVCSFKPHAPLSPSLSLSNSLHLSKSLSFKTLILTQHHSNIVFVRDSRLLRIAKMDRKRKSVVAKGKGKIAMPPTRKSPRLAGLPPSLPLTSPKSVQGPHKLLVLAIAAARGEPSPKAQASTQAPVVEPLKDTKGKKTARISVKPPRKRFSQWIIARSGPSQPKPKNIEVINRDGNRSCSLSGACGLAWPD</sequence>
<keyword evidence="3" id="KW-1185">Reference proteome</keyword>
<proteinExistence type="predicted"/>
<dbReference type="EMBL" id="JASCZI010272424">
    <property type="protein sequence ID" value="MED6222167.1"/>
    <property type="molecule type" value="Genomic_DNA"/>
</dbReference>
<accession>A0ABU6ZJP5</accession>
<name>A0ABU6ZJP5_9FABA</name>
<dbReference type="Proteomes" id="UP001341840">
    <property type="component" value="Unassembled WGS sequence"/>
</dbReference>
<gene>
    <name evidence="2" type="ORF">PIB30_061736</name>
</gene>
<evidence type="ECO:0000256" key="1">
    <source>
        <dbReference type="SAM" id="MobiDB-lite"/>
    </source>
</evidence>
<evidence type="ECO:0000313" key="3">
    <source>
        <dbReference type="Proteomes" id="UP001341840"/>
    </source>
</evidence>
<feature type="region of interest" description="Disordered" evidence="1">
    <location>
        <begin position="66"/>
        <end position="101"/>
    </location>
</feature>
<protein>
    <submittedName>
        <fullName evidence="2">Uncharacterized protein</fullName>
    </submittedName>
</protein>
<organism evidence="2 3">
    <name type="scientific">Stylosanthes scabra</name>
    <dbReference type="NCBI Taxonomy" id="79078"/>
    <lineage>
        <taxon>Eukaryota</taxon>
        <taxon>Viridiplantae</taxon>
        <taxon>Streptophyta</taxon>
        <taxon>Embryophyta</taxon>
        <taxon>Tracheophyta</taxon>
        <taxon>Spermatophyta</taxon>
        <taxon>Magnoliopsida</taxon>
        <taxon>eudicotyledons</taxon>
        <taxon>Gunneridae</taxon>
        <taxon>Pentapetalae</taxon>
        <taxon>rosids</taxon>
        <taxon>fabids</taxon>
        <taxon>Fabales</taxon>
        <taxon>Fabaceae</taxon>
        <taxon>Papilionoideae</taxon>
        <taxon>50 kb inversion clade</taxon>
        <taxon>dalbergioids sensu lato</taxon>
        <taxon>Dalbergieae</taxon>
        <taxon>Pterocarpus clade</taxon>
        <taxon>Stylosanthes</taxon>
    </lineage>
</organism>